<accession>A0ABP1GGK6</accession>
<comment type="caution">
    <text evidence="8">The sequence shown here is derived from an EMBL/GenBank/DDBJ whole genome shotgun (WGS) entry which is preliminary data.</text>
</comment>
<dbReference type="Pfam" id="PF01798">
    <property type="entry name" value="Nop"/>
    <property type="match status" value="1"/>
</dbReference>
<dbReference type="Pfam" id="PF08156">
    <property type="entry name" value="NOP5NT"/>
    <property type="match status" value="1"/>
</dbReference>
<sequence>MPALFVLYETAAGFSLFEVIGLDELGQSAEAVQQSTLDLTRFGKVVKLTSFAPFKNAAHALDEVNAISEAVLTDDLKHFLEVTLPKVSGKPGKNPKFQLGVSESKLGSEIQEATNIPCVCNEFVGEIVRGLRLHISRFLKGLEEHDMTRSQLGLAHSYSRAKVKFNVNRVDNMVIQAIALLDTLDKDINTFVMRVREWYSWHFPELVKVVPDNYQYARLALFVKEKTSLNEDSIPGLEEIVGDEDKAREIVDAAKASMGQDISPIDLINIETFAKRVISLAEYRLQLHAYLLDKMHAIAPNLSALIGETVGARLISHAGSLVNLAKYPASTVQILGAEKALFRALKTKGNTPKYGLIFHSSFIGRAKQRNKGRISRYLANKCSMACRIDCFTEFTGTNAFGEKLREQVEERLRFYEEGIAPSKNADAMQEAMAAAQKAGAKGIEEPIMPPIMEPSAADPGVKKSKKRKVAEAQAVEAQAAEADAEPKAAASTPADGDGKKKNKKKKKSLAAAEDGAEAALPEIFVEPTAAAAEDAADPFKSSKKKKKKSGVPDIIEVPEVPVATVALAGESTEKKKKKKKKSVAEA</sequence>
<dbReference type="PANTHER" id="PTHR10894">
    <property type="entry name" value="NUCLEOLAR PROTEIN 5 NUCLEOLAR PROTEIN NOP5 NOP58"/>
    <property type="match status" value="1"/>
</dbReference>
<organism evidence="8 9">
    <name type="scientific">Coccomyxa viridis</name>
    <dbReference type="NCBI Taxonomy" id="1274662"/>
    <lineage>
        <taxon>Eukaryota</taxon>
        <taxon>Viridiplantae</taxon>
        <taxon>Chlorophyta</taxon>
        <taxon>core chlorophytes</taxon>
        <taxon>Trebouxiophyceae</taxon>
        <taxon>Trebouxiophyceae incertae sedis</taxon>
        <taxon>Coccomyxaceae</taxon>
        <taxon>Coccomyxa</taxon>
    </lineage>
</organism>
<dbReference type="InterPro" id="IPR042239">
    <property type="entry name" value="Nop_C"/>
</dbReference>
<protein>
    <recommendedName>
        <fullName evidence="5">Nucleolar protein 56</fullName>
    </recommendedName>
</protein>
<dbReference type="Gene3D" id="1.10.287.4070">
    <property type="match status" value="1"/>
</dbReference>
<keyword evidence="4" id="KW-0539">Nucleus</keyword>
<proteinExistence type="inferred from homology"/>
<dbReference type="PROSITE" id="PS51358">
    <property type="entry name" value="NOP"/>
    <property type="match status" value="1"/>
</dbReference>
<reference evidence="8 9" key="1">
    <citation type="submission" date="2024-06" db="EMBL/GenBank/DDBJ databases">
        <authorList>
            <person name="Kraege A."/>
            <person name="Thomma B."/>
        </authorList>
    </citation>
    <scope>NUCLEOTIDE SEQUENCE [LARGE SCALE GENOMIC DNA]</scope>
</reference>
<keyword evidence="9" id="KW-1185">Reference proteome</keyword>
<dbReference type="InterPro" id="IPR012976">
    <property type="entry name" value="NOSIC"/>
</dbReference>
<evidence type="ECO:0000313" key="8">
    <source>
        <dbReference type="EMBL" id="CAL5229818.1"/>
    </source>
</evidence>
<evidence type="ECO:0000256" key="6">
    <source>
        <dbReference type="SAM" id="MobiDB-lite"/>
    </source>
</evidence>
<evidence type="ECO:0000256" key="2">
    <source>
        <dbReference type="ARBA" id="ARBA00009211"/>
    </source>
</evidence>
<feature type="region of interest" description="Disordered" evidence="6">
    <location>
        <begin position="446"/>
        <end position="586"/>
    </location>
</feature>
<comment type="similarity">
    <text evidence="2">Belongs to the NOP5/NOP56 family.</text>
</comment>
<dbReference type="InterPro" id="IPR012974">
    <property type="entry name" value="NOP58/56_N"/>
</dbReference>
<dbReference type="InterPro" id="IPR045056">
    <property type="entry name" value="Nop56/Nop58"/>
</dbReference>
<feature type="compositionally biased region" description="Low complexity" evidence="6">
    <location>
        <begin position="551"/>
        <end position="562"/>
    </location>
</feature>
<feature type="domain" description="Nop" evidence="7">
    <location>
        <begin position="298"/>
        <end position="417"/>
    </location>
</feature>
<dbReference type="InterPro" id="IPR036070">
    <property type="entry name" value="Nop_dom_sf"/>
</dbReference>
<keyword evidence="3" id="KW-0690">Ribosome biogenesis</keyword>
<dbReference type="EMBL" id="CAXHTA020000021">
    <property type="protein sequence ID" value="CAL5229818.1"/>
    <property type="molecule type" value="Genomic_DNA"/>
</dbReference>
<feature type="compositionally biased region" description="Low complexity" evidence="6">
    <location>
        <begin position="471"/>
        <end position="495"/>
    </location>
</feature>
<evidence type="ECO:0000256" key="5">
    <source>
        <dbReference type="ARBA" id="ARBA00040742"/>
    </source>
</evidence>
<gene>
    <name evidence="8" type="primary">g13220</name>
    <name evidence="8" type="ORF">VP750_LOCUS11724</name>
</gene>
<dbReference type="SMART" id="SM00931">
    <property type="entry name" value="NOSIC"/>
    <property type="match status" value="1"/>
</dbReference>
<evidence type="ECO:0000256" key="3">
    <source>
        <dbReference type="ARBA" id="ARBA00022517"/>
    </source>
</evidence>
<name>A0ABP1GGK6_9CHLO</name>
<evidence type="ECO:0000256" key="1">
    <source>
        <dbReference type="ARBA" id="ARBA00004604"/>
    </source>
</evidence>
<dbReference type="Gene3D" id="1.10.246.90">
    <property type="entry name" value="Nop domain"/>
    <property type="match status" value="1"/>
</dbReference>
<evidence type="ECO:0000256" key="4">
    <source>
        <dbReference type="ARBA" id="ARBA00023242"/>
    </source>
</evidence>
<dbReference type="Proteomes" id="UP001497392">
    <property type="component" value="Unassembled WGS sequence"/>
</dbReference>
<dbReference type="InterPro" id="IPR002687">
    <property type="entry name" value="Nop_dom"/>
</dbReference>
<evidence type="ECO:0000259" key="7">
    <source>
        <dbReference type="PROSITE" id="PS51358"/>
    </source>
</evidence>
<feature type="compositionally biased region" description="Basic residues" evidence="6">
    <location>
        <begin position="574"/>
        <end position="586"/>
    </location>
</feature>
<dbReference type="SUPFAM" id="SSF89124">
    <property type="entry name" value="Nop domain"/>
    <property type="match status" value="1"/>
</dbReference>
<dbReference type="PANTHER" id="PTHR10894:SF0">
    <property type="entry name" value="NUCLEOLAR PROTEIN 56"/>
    <property type="match status" value="1"/>
</dbReference>
<comment type="subcellular location">
    <subcellularLocation>
        <location evidence="1">Nucleus</location>
        <location evidence="1">Nucleolus</location>
    </subcellularLocation>
</comment>
<feature type="compositionally biased region" description="Low complexity" evidence="6">
    <location>
        <begin position="510"/>
        <end position="519"/>
    </location>
</feature>
<evidence type="ECO:0000313" key="9">
    <source>
        <dbReference type="Proteomes" id="UP001497392"/>
    </source>
</evidence>